<evidence type="ECO:0000256" key="1">
    <source>
        <dbReference type="ARBA" id="ARBA00004370"/>
    </source>
</evidence>
<dbReference type="SMART" id="SM00978">
    <property type="entry name" value="Tim44"/>
    <property type="match status" value="1"/>
</dbReference>
<dbReference type="NCBIfam" id="NF033779">
    <property type="entry name" value="Tim44_TimA_adap"/>
    <property type="match status" value="1"/>
</dbReference>
<keyword evidence="4" id="KW-0472">Membrane</keyword>
<dbReference type="EMBL" id="WTYP01000002">
    <property type="protein sequence ID" value="MXP47533.1"/>
    <property type="molecule type" value="Genomic_DNA"/>
</dbReference>
<dbReference type="PIRSF" id="PIRSF031890">
    <property type="entry name" value="UCP031890_transporter_Tim44"/>
    <property type="match status" value="1"/>
</dbReference>
<dbReference type="SUPFAM" id="SSF54427">
    <property type="entry name" value="NTF2-like"/>
    <property type="match status" value="1"/>
</dbReference>
<organism evidence="7 8">
    <name type="scientific">Pontixanthobacter luteolus</name>
    <dbReference type="NCBI Taxonomy" id="295089"/>
    <lineage>
        <taxon>Bacteria</taxon>
        <taxon>Pseudomonadati</taxon>
        <taxon>Pseudomonadota</taxon>
        <taxon>Alphaproteobacteria</taxon>
        <taxon>Sphingomonadales</taxon>
        <taxon>Erythrobacteraceae</taxon>
        <taxon>Pontixanthobacter</taxon>
    </lineage>
</organism>
<dbReference type="InterPro" id="IPR007379">
    <property type="entry name" value="Tim44-like_dom"/>
</dbReference>
<dbReference type="OrthoDB" id="9798618at2"/>
<dbReference type="InterPro" id="IPR039544">
    <property type="entry name" value="Tim44-like"/>
</dbReference>
<keyword evidence="8" id="KW-1185">Reference proteome</keyword>
<protein>
    <submittedName>
        <fullName evidence="7">Tim44/TimA family putative adaptor protein</fullName>
    </submittedName>
</protein>
<comment type="caution">
    <text evidence="7">The sequence shown here is derived from an EMBL/GenBank/DDBJ whole genome shotgun (WGS) entry which is preliminary data.</text>
</comment>
<accession>A0A6I4V0S7</accession>
<dbReference type="GO" id="GO:0016020">
    <property type="term" value="C:membrane"/>
    <property type="evidence" value="ECO:0007669"/>
    <property type="project" value="UniProtKB-SubCell"/>
</dbReference>
<dbReference type="Pfam" id="PF04280">
    <property type="entry name" value="Tim44"/>
    <property type="match status" value="1"/>
</dbReference>
<evidence type="ECO:0000256" key="5">
    <source>
        <dbReference type="SAM" id="MobiDB-lite"/>
    </source>
</evidence>
<evidence type="ECO:0000313" key="8">
    <source>
        <dbReference type="Proteomes" id="UP000471435"/>
    </source>
</evidence>
<evidence type="ECO:0000256" key="2">
    <source>
        <dbReference type="ARBA" id="ARBA00009597"/>
    </source>
</evidence>
<dbReference type="AlphaFoldDB" id="A0A6I4V0S7"/>
<keyword evidence="3" id="KW-0809">Transit peptide</keyword>
<comment type="similarity">
    <text evidence="2">Belongs to the Tim44 family.</text>
</comment>
<dbReference type="RefSeq" id="WP_160730821.1">
    <property type="nucleotide sequence ID" value="NZ_WTYP01000002.1"/>
</dbReference>
<dbReference type="Gene3D" id="3.10.450.240">
    <property type="match status" value="1"/>
</dbReference>
<dbReference type="GO" id="GO:0030150">
    <property type="term" value="P:protein import into mitochondrial matrix"/>
    <property type="evidence" value="ECO:0007669"/>
    <property type="project" value="TreeGrafter"/>
</dbReference>
<dbReference type="Proteomes" id="UP000471435">
    <property type="component" value="Unassembled WGS sequence"/>
</dbReference>
<dbReference type="PANTHER" id="PTHR10721:SF1">
    <property type="entry name" value="MITOCHONDRIAL IMPORT INNER MEMBRANE TRANSLOCASE SUBUNIT TIM44"/>
    <property type="match status" value="1"/>
</dbReference>
<proteinExistence type="inferred from homology"/>
<dbReference type="InterPro" id="IPR016985">
    <property type="entry name" value="UCP031890_Tim44-rel"/>
</dbReference>
<feature type="domain" description="Tim44-like" evidence="6">
    <location>
        <begin position="73"/>
        <end position="219"/>
    </location>
</feature>
<dbReference type="InterPro" id="IPR032710">
    <property type="entry name" value="NTF2-like_dom_sf"/>
</dbReference>
<dbReference type="PANTHER" id="PTHR10721">
    <property type="entry name" value="MITOCHONDRIAL IMPORT INNER MEMBRANE TRANSLOCASE SUBUNIT TIM44"/>
    <property type="match status" value="1"/>
</dbReference>
<evidence type="ECO:0000313" key="7">
    <source>
        <dbReference type="EMBL" id="MXP47533.1"/>
    </source>
</evidence>
<evidence type="ECO:0000256" key="3">
    <source>
        <dbReference type="ARBA" id="ARBA00022946"/>
    </source>
</evidence>
<sequence>MIFEIVILAMIAAFLGLRLYSVLGQRAEHEEESIPTRFDPTKQVAPPPAAPKNEDGAQAETNVREFPGVMPAVERGVREISAADRRFEIIGFLEGAKAAYGMVLEAFWNGDRETLKELCDDDVYQSFDSAITMREEAGETLDNTLIRIEEAVIDRASLDGTMARVAVRFVADIAAVTRDKNGNMIAGSLDDAIETRDVWTFMRDVNSANPNWLLDETDEG</sequence>
<dbReference type="GO" id="GO:0051087">
    <property type="term" value="F:protein-folding chaperone binding"/>
    <property type="evidence" value="ECO:0007669"/>
    <property type="project" value="TreeGrafter"/>
</dbReference>
<name>A0A6I4V0S7_9SPHN</name>
<feature type="region of interest" description="Disordered" evidence="5">
    <location>
        <begin position="31"/>
        <end position="59"/>
    </location>
</feature>
<comment type="subcellular location">
    <subcellularLocation>
        <location evidence="1">Membrane</location>
    </subcellularLocation>
</comment>
<gene>
    <name evidence="7" type="ORF">GRI43_09095</name>
</gene>
<evidence type="ECO:0000256" key="4">
    <source>
        <dbReference type="ARBA" id="ARBA00023136"/>
    </source>
</evidence>
<reference evidence="7 8" key="1">
    <citation type="submission" date="2019-12" db="EMBL/GenBank/DDBJ databases">
        <title>Genomic-based taxomic classification of the family Erythrobacteraceae.</title>
        <authorList>
            <person name="Xu L."/>
        </authorList>
    </citation>
    <scope>NUCLEOTIDE SEQUENCE [LARGE SCALE GENOMIC DNA]</scope>
    <source>
        <strain evidence="7 8">SW-109</strain>
    </source>
</reference>
<evidence type="ECO:0000259" key="6">
    <source>
        <dbReference type="SMART" id="SM00978"/>
    </source>
</evidence>